<evidence type="ECO:0000313" key="2">
    <source>
        <dbReference type="Proteomes" id="UP000447833"/>
    </source>
</evidence>
<dbReference type="AlphaFoldDB" id="A0A845F3F5"/>
<dbReference type="EMBL" id="WMEY01000007">
    <property type="protein sequence ID" value="MYL65493.1"/>
    <property type="molecule type" value="Genomic_DNA"/>
</dbReference>
<name>A0A845F3F5_9BACL</name>
<protein>
    <submittedName>
        <fullName evidence="1">Uncharacterized protein</fullName>
    </submittedName>
</protein>
<comment type="caution">
    <text evidence="1">The sequence shown here is derived from an EMBL/GenBank/DDBJ whole genome shotgun (WGS) entry which is preliminary data.</text>
</comment>
<accession>A0A845F3F5</accession>
<evidence type="ECO:0000313" key="1">
    <source>
        <dbReference type="EMBL" id="MYL65493.1"/>
    </source>
</evidence>
<dbReference type="RefSeq" id="WP_160920919.1">
    <property type="nucleotide sequence ID" value="NZ_WMEY01000007.1"/>
</dbReference>
<reference evidence="1 2" key="1">
    <citation type="submission" date="2019-11" db="EMBL/GenBank/DDBJ databases">
        <title>Genome sequences of 17 halophilic strains isolated from different environments.</title>
        <authorList>
            <person name="Furrow R.E."/>
        </authorList>
    </citation>
    <scope>NUCLEOTIDE SEQUENCE [LARGE SCALE GENOMIC DNA]</scope>
    <source>
        <strain evidence="1 2">22506_14_FS</strain>
    </source>
</reference>
<sequence length="151" mass="17690">MHREKVIKNVINSLSNYYRKQESFKRVFSNEPIMEKVSETFDAEIFDLIDSIFDMLGLPEKDEIDSERECPNHTSKGKKYLVLKAQKSEKGEGLNWSRKVCDNLIIEAAKNKEHLEAAVELISKWENLSNYTEKVENQSSVYYEDFLDQET</sequence>
<gene>
    <name evidence="1" type="ORF">GLW07_19220</name>
</gene>
<proteinExistence type="predicted"/>
<organism evidence="1 2">
    <name type="scientific">Guptibacillus hwajinpoensis</name>
    <dbReference type="NCBI Taxonomy" id="208199"/>
    <lineage>
        <taxon>Bacteria</taxon>
        <taxon>Bacillati</taxon>
        <taxon>Bacillota</taxon>
        <taxon>Bacilli</taxon>
        <taxon>Bacillales</taxon>
        <taxon>Guptibacillaceae</taxon>
        <taxon>Guptibacillus</taxon>
    </lineage>
</organism>
<dbReference type="Proteomes" id="UP000447833">
    <property type="component" value="Unassembled WGS sequence"/>
</dbReference>